<dbReference type="EMBL" id="CP014476">
    <property type="protein sequence ID" value="AMK79094.1"/>
    <property type="molecule type" value="Genomic_DNA"/>
</dbReference>
<dbReference type="InterPro" id="IPR008490">
    <property type="entry name" value="Transposase_InsH_N"/>
</dbReference>
<keyword evidence="4" id="KW-1185">Reference proteome</keyword>
<dbReference type="PANTHER" id="PTHR33408">
    <property type="entry name" value="TRANSPOSASE"/>
    <property type="match status" value="1"/>
</dbReference>
<feature type="domain" description="Transposase DDE" evidence="2">
    <location>
        <begin position="294"/>
        <end position="412"/>
    </location>
</feature>
<accession>A0A140E6S0</accession>
<protein>
    <submittedName>
        <fullName evidence="3">Transposase</fullName>
    </submittedName>
</protein>
<dbReference type="Pfam" id="PF05598">
    <property type="entry name" value="DUF772"/>
    <property type="match status" value="1"/>
</dbReference>
<dbReference type="InterPro" id="IPR025668">
    <property type="entry name" value="Tnp_DDE_dom"/>
</dbReference>
<evidence type="ECO:0000259" key="2">
    <source>
        <dbReference type="Pfam" id="PF13751"/>
    </source>
</evidence>
<dbReference type="RefSeq" id="WP_036279637.1">
    <property type="nucleotide sequence ID" value="NZ_CP014476.1"/>
</dbReference>
<proteinExistence type="predicted"/>
<evidence type="ECO:0000259" key="1">
    <source>
        <dbReference type="Pfam" id="PF05598"/>
    </source>
</evidence>
<sequence>MMGQQSGIQEQLLFCFSLENHVPKDHLLRGIHRLLDLGDLRQQLFGFYSPMGRPSIDPELMIRMLICGLDLDDPVPDHSTFSKNRHGRFRESQAFRLLFETVLQRCMAEGLVKGEGFATDASIIKADAQRQHRVEGSETVDWGDPEQASRPVREYLTALEEANDPQESARTLSLTDPAATWTAAPGGPAFFAYCTNYLIDLEAGIILDVEASTVNKAAEAKATRTMIDRVEDKFDLKPEHLVGDTNYGTATMFGWLVDEKDIEPHVPVFEKSERTDGTFGRSDFTFDAENNRYICPAGKFLKTAWRSKKKNPYRYRASLLDCQSCPLKSQCCPNMNHRQIDRSPHESARDVARAITKTDAYKQSRKERKKVEMLFAHLKRILRVDKLRLRGFSGAHDEFLLAATAQNLRRMAKRLAINGPAPQLIPA</sequence>
<organism evidence="3 4">
    <name type="scientific">Methylomonas denitrificans</name>
    <dbReference type="NCBI Taxonomy" id="1538553"/>
    <lineage>
        <taxon>Bacteria</taxon>
        <taxon>Pseudomonadati</taxon>
        <taxon>Pseudomonadota</taxon>
        <taxon>Gammaproteobacteria</taxon>
        <taxon>Methylococcales</taxon>
        <taxon>Methylococcaceae</taxon>
        <taxon>Methylomonas</taxon>
    </lineage>
</organism>
<name>A0A140E6S0_9GAMM</name>
<feature type="domain" description="Transposase InsH N-terminal" evidence="1">
    <location>
        <begin position="17"/>
        <end position="66"/>
    </location>
</feature>
<dbReference type="AlphaFoldDB" id="A0A140E6S0"/>
<reference evidence="3 4" key="1">
    <citation type="journal article" date="2015" name="Environ. Microbiol.">
        <title>Methane oxidation coupled to nitrate reduction under hypoxia by the Gammaproteobacterium Methylomonas denitrificans, sp. nov. type strain FJG1.</title>
        <authorList>
            <person name="Kits K.D."/>
            <person name="Klotz M.G."/>
            <person name="Stein L.Y."/>
        </authorList>
    </citation>
    <scope>NUCLEOTIDE SEQUENCE [LARGE SCALE GENOMIC DNA]</scope>
    <source>
        <strain evidence="3 4">FJG1</strain>
    </source>
</reference>
<dbReference type="Proteomes" id="UP000030512">
    <property type="component" value="Chromosome"/>
</dbReference>
<dbReference type="OrthoDB" id="9182628at2"/>
<evidence type="ECO:0000313" key="3">
    <source>
        <dbReference type="EMBL" id="AMK79094.1"/>
    </source>
</evidence>
<dbReference type="KEGG" id="mdn:JT25_021860"/>
<evidence type="ECO:0000313" key="4">
    <source>
        <dbReference type="Proteomes" id="UP000030512"/>
    </source>
</evidence>
<gene>
    <name evidence="3" type="ORF">JT25_021860</name>
</gene>
<dbReference type="Pfam" id="PF13751">
    <property type="entry name" value="DDE_Tnp_1_6"/>
    <property type="match status" value="1"/>
</dbReference>